<accession>A0A267MN42</accession>
<dbReference type="RefSeq" id="WP_095130038.1">
    <property type="nucleotide sequence ID" value="NZ_NIBG01000001.1"/>
</dbReference>
<protein>
    <submittedName>
        <fullName evidence="1">Uncharacterized protein</fullName>
    </submittedName>
</protein>
<proteinExistence type="predicted"/>
<name>A0A267MN42_9FIRM</name>
<comment type="caution">
    <text evidence="1">The sequence shown here is derived from an EMBL/GenBank/DDBJ whole genome shotgun (WGS) entry which is preliminary data.</text>
</comment>
<gene>
    <name evidence="1" type="ORF">CCE28_00905</name>
</gene>
<dbReference type="AlphaFoldDB" id="A0A267MN42"/>
<sequence length="68" mass="7969">MDIKGELVAVYKDETRRKLRFRGYVEHEEDGMSDVEVQTLYDEAGNYVDMDEINGFEILGYESKEKLT</sequence>
<evidence type="ECO:0000313" key="2">
    <source>
        <dbReference type="Proteomes" id="UP000216024"/>
    </source>
</evidence>
<dbReference type="Proteomes" id="UP000216024">
    <property type="component" value="Unassembled WGS sequence"/>
</dbReference>
<evidence type="ECO:0000313" key="1">
    <source>
        <dbReference type="EMBL" id="PAB61021.1"/>
    </source>
</evidence>
<dbReference type="EMBL" id="NIBG01000001">
    <property type="protein sequence ID" value="PAB61021.1"/>
    <property type="molecule type" value="Genomic_DNA"/>
</dbReference>
<reference evidence="1 2" key="1">
    <citation type="submission" date="2017-06" db="EMBL/GenBank/DDBJ databases">
        <title>Draft genome sequence of anaerobic fermentative bacterium Anaeromicrobium sediminis DY2726D isolated from West Pacific Ocean sediments.</title>
        <authorList>
            <person name="Zeng X."/>
        </authorList>
    </citation>
    <scope>NUCLEOTIDE SEQUENCE [LARGE SCALE GENOMIC DNA]</scope>
    <source>
        <strain evidence="1 2">DY2726D</strain>
    </source>
</reference>
<keyword evidence="2" id="KW-1185">Reference proteome</keyword>
<organism evidence="1 2">
    <name type="scientific">Anaeromicrobium sediminis</name>
    <dbReference type="NCBI Taxonomy" id="1478221"/>
    <lineage>
        <taxon>Bacteria</taxon>
        <taxon>Bacillati</taxon>
        <taxon>Bacillota</taxon>
        <taxon>Clostridia</taxon>
        <taxon>Peptostreptococcales</taxon>
        <taxon>Thermotaleaceae</taxon>
        <taxon>Anaeromicrobium</taxon>
    </lineage>
</organism>